<dbReference type="InterPro" id="IPR002575">
    <property type="entry name" value="Aminoglycoside_PTrfase"/>
</dbReference>
<dbReference type="EC" id="2.7.1.81" evidence="7"/>
<dbReference type="Gene3D" id="3.90.1200.10">
    <property type="match status" value="1"/>
</dbReference>
<organism evidence="10 13">
    <name type="scientific">Teichococcus wenyumeiae</name>
    <dbReference type="NCBI Taxonomy" id="2478470"/>
    <lineage>
        <taxon>Bacteria</taxon>
        <taxon>Pseudomonadati</taxon>
        <taxon>Pseudomonadota</taxon>
        <taxon>Alphaproteobacteria</taxon>
        <taxon>Acetobacterales</taxon>
        <taxon>Roseomonadaceae</taxon>
        <taxon>Roseomonas</taxon>
    </lineage>
</organism>
<evidence type="ECO:0000256" key="2">
    <source>
        <dbReference type="ARBA" id="ARBA00022490"/>
    </source>
</evidence>
<dbReference type="InterPro" id="IPR050249">
    <property type="entry name" value="Pseudomonas-type_ThrB"/>
</dbReference>
<dbReference type="EMBL" id="RAQU01000009">
    <property type="protein sequence ID" value="RKK05856.1"/>
    <property type="molecule type" value="Genomic_DNA"/>
</dbReference>
<dbReference type="GO" id="GO:0005737">
    <property type="term" value="C:cytoplasm"/>
    <property type="evidence" value="ECO:0007669"/>
    <property type="project" value="UniProtKB-SubCell"/>
</dbReference>
<comment type="function">
    <text evidence="6">Catalyzes the GTP-dependent phosphorylation of 5-hydroxy-L-lysine.</text>
</comment>
<evidence type="ECO:0000256" key="4">
    <source>
        <dbReference type="ARBA" id="ARBA00022777"/>
    </source>
</evidence>
<sequence length="351" mass="38194">MDLMPSDHLGAVLDAPVPPVSTDEVTSLARAHFGLEAVATPLTGERDRNFHLRAADGGEYVLKVVHPAEDADVTDFQGQALLHLAEADPSLPVPRARLPLAVPYEVPGQPLRLVRVYSWLPGRPLHLAASSAAQRRNLGTLLARLDLALQGFSHPAQHHVLLWDIQHAARARGLLAAIEDPARRAIPERLLDVFEQKALPVMRNLRKQVIHNDFNPHNVLADAVEDARIAGVIDFGDMVHAPLVQDLATACAYHVPPEGHPLEGPAEMAAAFHAVCPLLPEELDILFDLIAVRGVISVAISGWRARLQPENAAYILRNAPRSWTGLERLAAIPRDEARAIFHAACARTTAP</sequence>
<evidence type="ECO:0000256" key="1">
    <source>
        <dbReference type="ARBA" id="ARBA00004496"/>
    </source>
</evidence>
<gene>
    <name evidence="10" type="ORF">D6Z83_02210</name>
    <name evidence="11" type="ORF">EBE87_08010</name>
</gene>
<dbReference type="GO" id="GO:0047992">
    <property type="term" value="F:hydroxylysine kinase activity"/>
    <property type="evidence" value="ECO:0007669"/>
    <property type="project" value="UniProtKB-EC"/>
</dbReference>
<dbReference type="SUPFAM" id="SSF56112">
    <property type="entry name" value="Protein kinase-like (PK-like)"/>
    <property type="match status" value="1"/>
</dbReference>
<name>A0A3A9JPQ2_9PROT</name>
<dbReference type="PANTHER" id="PTHR21064">
    <property type="entry name" value="AMINOGLYCOSIDE PHOSPHOTRANSFERASE DOMAIN-CONTAINING PROTEIN-RELATED"/>
    <property type="match status" value="1"/>
</dbReference>
<feature type="domain" description="Aminoglycoside phosphotransferase" evidence="9">
    <location>
        <begin position="43"/>
        <end position="263"/>
    </location>
</feature>
<dbReference type="PANTHER" id="PTHR21064:SF1">
    <property type="entry name" value="HYDROXYLYSINE KINASE"/>
    <property type="match status" value="1"/>
</dbReference>
<dbReference type="OrthoDB" id="156345at2"/>
<evidence type="ECO:0000256" key="5">
    <source>
        <dbReference type="ARBA" id="ARBA00036820"/>
    </source>
</evidence>
<evidence type="ECO:0000256" key="6">
    <source>
        <dbReference type="ARBA" id="ARBA00037368"/>
    </source>
</evidence>
<evidence type="ECO:0000313" key="13">
    <source>
        <dbReference type="Proteomes" id="UP000278036"/>
    </source>
</evidence>
<dbReference type="InParanoid" id="A0A3A9JPQ2"/>
<protein>
    <recommendedName>
        <fullName evidence="8">Hydroxylysine kinase</fullName>
        <ecNumber evidence="7">2.7.1.81</ecNumber>
    </recommendedName>
</protein>
<accession>A0A3A9JPQ2</accession>
<keyword evidence="2" id="KW-0963">Cytoplasm</keyword>
<evidence type="ECO:0000313" key="12">
    <source>
        <dbReference type="Proteomes" id="UP000274097"/>
    </source>
</evidence>
<keyword evidence="12" id="KW-1185">Reference proteome</keyword>
<comment type="catalytic activity">
    <reaction evidence="5">
        <text>(5R)-5-hydroxy-L-lysine + GTP = (5R)-5-phosphooxy-L-lysine + GDP + H(+)</text>
        <dbReference type="Rhea" id="RHEA:19049"/>
        <dbReference type="ChEBI" id="CHEBI:15378"/>
        <dbReference type="ChEBI" id="CHEBI:37565"/>
        <dbReference type="ChEBI" id="CHEBI:57882"/>
        <dbReference type="ChEBI" id="CHEBI:58189"/>
        <dbReference type="ChEBI" id="CHEBI:58357"/>
        <dbReference type="EC" id="2.7.1.81"/>
    </reaction>
</comment>
<dbReference type="Proteomes" id="UP000274097">
    <property type="component" value="Unassembled WGS sequence"/>
</dbReference>
<dbReference type="RefSeq" id="WP_120636747.1">
    <property type="nucleotide sequence ID" value="NZ_RAQU01000009.1"/>
</dbReference>
<dbReference type="Pfam" id="PF01636">
    <property type="entry name" value="APH"/>
    <property type="match status" value="1"/>
</dbReference>
<evidence type="ECO:0000313" key="11">
    <source>
        <dbReference type="EMBL" id="RMI25779.1"/>
    </source>
</evidence>
<dbReference type="AlphaFoldDB" id="A0A3A9JPQ2"/>
<evidence type="ECO:0000256" key="8">
    <source>
        <dbReference type="ARBA" id="ARBA00040505"/>
    </source>
</evidence>
<evidence type="ECO:0000256" key="3">
    <source>
        <dbReference type="ARBA" id="ARBA00022679"/>
    </source>
</evidence>
<comment type="subcellular location">
    <subcellularLocation>
        <location evidence="1">Cytoplasm</location>
    </subcellularLocation>
</comment>
<reference evidence="10 13" key="1">
    <citation type="submission" date="2018-09" db="EMBL/GenBank/DDBJ databases">
        <title>Roseomonas sp. nov., isolated from feces of Tibetan antelopes in the Qinghai-Tibet plateau, China.</title>
        <authorList>
            <person name="Tian Z."/>
        </authorList>
    </citation>
    <scope>NUCLEOTIDE SEQUENCE [LARGE SCALE GENOMIC DNA]</scope>
    <source>
        <strain evidence="11 12">Z23</strain>
        <strain evidence="10 13">Z24</strain>
    </source>
</reference>
<dbReference type="InterPro" id="IPR011009">
    <property type="entry name" value="Kinase-like_dom_sf"/>
</dbReference>
<comment type="caution">
    <text evidence="10">The sequence shown here is derived from an EMBL/GenBank/DDBJ whole genome shotgun (WGS) entry which is preliminary data.</text>
</comment>
<evidence type="ECO:0000259" key="9">
    <source>
        <dbReference type="Pfam" id="PF01636"/>
    </source>
</evidence>
<keyword evidence="3" id="KW-0808">Transferase</keyword>
<proteinExistence type="predicted"/>
<keyword evidence="4" id="KW-0418">Kinase</keyword>
<evidence type="ECO:0000313" key="10">
    <source>
        <dbReference type="EMBL" id="RKK05856.1"/>
    </source>
</evidence>
<dbReference type="EMBL" id="RFLX01000004">
    <property type="protein sequence ID" value="RMI25779.1"/>
    <property type="molecule type" value="Genomic_DNA"/>
</dbReference>
<evidence type="ECO:0000256" key="7">
    <source>
        <dbReference type="ARBA" id="ARBA00038873"/>
    </source>
</evidence>
<dbReference type="Proteomes" id="UP000278036">
    <property type="component" value="Unassembled WGS sequence"/>
</dbReference>